<dbReference type="Gene3D" id="3.90.1720.10">
    <property type="entry name" value="endopeptidase domain like (from Nostoc punctiforme)"/>
    <property type="match status" value="1"/>
</dbReference>
<protein>
    <submittedName>
        <fullName evidence="8">Lipoprotein</fullName>
    </submittedName>
</protein>
<evidence type="ECO:0000256" key="1">
    <source>
        <dbReference type="ARBA" id="ARBA00007074"/>
    </source>
</evidence>
<proteinExistence type="inferred from homology"/>
<evidence type="ECO:0000259" key="7">
    <source>
        <dbReference type="PROSITE" id="PS51935"/>
    </source>
</evidence>
<dbReference type="GO" id="GO:0006508">
    <property type="term" value="P:proteolysis"/>
    <property type="evidence" value="ECO:0007669"/>
    <property type="project" value="UniProtKB-KW"/>
</dbReference>
<gene>
    <name evidence="8" type="ORF">Kpho01_66700</name>
</gene>
<dbReference type="Proteomes" id="UP001165143">
    <property type="component" value="Unassembled WGS sequence"/>
</dbReference>
<dbReference type="InterPro" id="IPR051794">
    <property type="entry name" value="PG_Endopeptidase_C40"/>
</dbReference>
<dbReference type="RefSeq" id="WP_033256765.1">
    <property type="nucleotide sequence ID" value="NZ_BSRX01000056.1"/>
</dbReference>
<comment type="similarity">
    <text evidence="1">Belongs to the peptidase C40 family.</text>
</comment>
<feature type="region of interest" description="Disordered" evidence="5">
    <location>
        <begin position="199"/>
        <end position="262"/>
    </location>
</feature>
<keyword evidence="8" id="KW-0449">Lipoprotein</keyword>
<feature type="compositionally biased region" description="Gly residues" evidence="5">
    <location>
        <begin position="231"/>
        <end position="245"/>
    </location>
</feature>
<dbReference type="SUPFAM" id="SSF54001">
    <property type="entry name" value="Cysteine proteinases"/>
    <property type="match status" value="1"/>
</dbReference>
<dbReference type="AlphaFoldDB" id="A0A9W6PLN8"/>
<feature type="chain" id="PRO_5040807153" evidence="6">
    <location>
        <begin position="28"/>
        <end position="392"/>
    </location>
</feature>
<evidence type="ECO:0000256" key="6">
    <source>
        <dbReference type="SAM" id="SignalP"/>
    </source>
</evidence>
<organism evidence="8 9">
    <name type="scientific">Kitasatospora phosalacinea</name>
    <dbReference type="NCBI Taxonomy" id="2065"/>
    <lineage>
        <taxon>Bacteria</taxon>
        <taxon>Bacillati</taxon>
        <taxon>Actinomycetota</taxon>
        <taxon>Actinomycetes</taxon>
        <taxon>Kitasatosporales</taxon>
        <taxon>Streptomycetaceae</taxon>
        <taxon>Kitasatospora</taxon>
    </lineage>
</organism>
<name>A0A9W6PLN8_9ACTN</name>
<evidence type="ECO:0000313" key="9">
    <source>
        <dbReference type="Proteomes" id="UP001165143"/>
    </source>
</evidence>
<dbReference type="EMBL" id="BSRX01000056">
    <property type="protein sequence ID" value="GLW58659.1"/>
    <property type="molecule type" value="Genomic_DNA"/>
</dbReference>
<evidence type="ECO:0000256" key="3">
    <source>
        <dbReference type="ARBA" id="ARBA00022801"/>
    </source>
</evidence>
<dbReference type="PROSITE" id="PS51935">
    <property type="entry name" value="NLPC_P60"/>
    <property type="match status" value="1"/>
</dbReference>
<dbReference type="Pfam" id="PF00877">
    <property type="entry name" value="NLPC_P60"/>
    <property type="match status" value="1"/>
</dbReference>
<evidence type="ECO:0000256" key="5">
    <source>
        <dbReference type="SAM" id="MobiDB-lite"/>
    </source>
</evidence>
<sequence length="392" mass="39764">MKKSAGLLVSLLAAGPLALALPLVVVAAGGAQATACTPGGDPQVVDTAAVAAQVKSILDGSNPLGAPAVSGLDKPDEQIPNAKTVQTTGVAMHIPVRGQVVALATALQESGLRNIDYGDRDSLGLFQQRPSQGWGSPEQIMQPVYASTKFYEALQQVSGWQSMTITQAAQAVQRSGYPDAYAKWEPLATALQQAIAPLLADPGSGPASTPSSTPGASPSPSTSTGAPAPTDGGGCSTAGGDGSGFGTIPPGTLPEGYTIPADAPPQVQTAIRWALGQLGTPYQWGGSCADSHGADPMGRCDCSSLMQMAYKAAGVTLSRTTYTQVAEGTAIPFNALKPGDLLFTTGTAAVPEHVGMFIGGGLVVQAPHTGDVVKISTLAEWQPQILAARRIV</sequence>
<dbReference type="GO" id="GO:0008234">
    <property type="term" value="F:cysteine-type peptidase activity"/>
    <property type="evidence" value="ECO:0007669"/>
    <property type="project" value="UniProtKB-KW"/>
</dbReference>
<keyword evidence="2" id="KW-0645">Protease</keyword>
<dbReference type="PANTHER" id="PTHR47359">
    <property type="entry name" value="PEPTIDOGLYCAN DL-ENDOPEPTIDASE CWLO"/>
    <property type="match status" value="1"/>
</dbReference>
<feature type="compositionally biased region" description="Low complexity" evidence="5">
    <location>
        <begin position="202"/>
        <end position="230"/>
    </location>
</feature>
<evidence type="ECO:0000313" key="8">
    <source>
        <dbReference type="EMBL" id="GLW58659.1"/>
    </source>
</evidence>
<accession>A0A9W6PLN8</accession>
<evidence type="ECO:0000256" key="4">
    <source>
        <dbReference type="ARBA" id="ARBA00022807"/>
    </source>
</evidence>
<dbReference type="PANTHER" id="PTHR47359:SF3">
    <property type="entry name" value="NLP_P60 DOMAIN-CONTAINING PROTEIN-RELATED"/>
    <property type="match status" value="1"/>
</dbReference>
<keyword evidence="6" id="KW-0732">Signal</keyword>
<reference evidence="8" key="1">
    <citation type="submission" date="2023-02" db="EMBL/GenBank/DDBJ databases">
        <title>Kitasatospora phosalacinea NBRC 14362.</title>
        <authorList>
            <person name="Ichikawa N."/>
            <person name="Sato H."/>
            <person name="Tonouchi N."/>
        </authorList>
    </citation>
    <scope>NUCLEOTIDE SEQUENCE</scope>
    <source>
        <strain evidence="8">NBRC 14362</strain>
    </source>
</reference>
<dbReference type="InterPro" id="IPR038765">
    <property type="entry name" value="Papain-like_cys_pep_sf"/>
</dbReference>
<keyword evidence="4" id="KW-0788">Thiol protease</keyword>
<feature type="signal peptide" evidence="6">
    <location>
        <begin position="1"/>
        <end position="27"/>
    </location>
</feature>
<comment type="caution">
    <text evidence="8">The sequence shown here is derived from an EMBL/GenBank/DDBJ whole genome shotgun (WGS) entry which is preliminary data.</text>
</comment>
<dbReference type="OrthoDB" id="5496837at2"/>
<dbReference type="InterPro" id="IPR000064">
    <property type="entry name" value="NLP_P60_dom"/>
</dbReference>
<keyword evidence="3" id="KW-0378">Hydrolase</keyword>
<evidence type="ECO:0000256" key="2">
    <source>
        <dbReference type="ARBA" id="ARBA00022670"/>
    </source>
</evidence>
<feature type="domain" description="NlpC/P60" evidence="7">
    <location>
        <begin position="264"/>
        <end position="392"/>
    </location>
</feature>